<accession>I3C3I5</accession>
<proteinExistence type="predicted"/>
<evidence type="ECO:0000313" key="2">
    <source>
        <dbReference type="Proteomes" id="UP000004690"/>
    </source>
</evidence>
<evidence type="ECO:0000313" key="1">
    <source>
        <dbReference type="EMBL" id="EIJ38178.1"/>
    </source>
</evidence>
<protein>
    <recommendedName>
        <fullName evidence="3">Lipoprotein</fullName>
    </recommendedName>
</protein>
<dbReference type="OrthoDB" id="1441026at2"/>
<dbReference type="PROSITE" id="PS51257">
    <property type="entry name" value="PROKAR_LIPOPROTEIN"/>
    <property type="match status" value="1"/>
</dbReference>
<name>I3C3I5_9FLAO</name>
<dbReference type="EMBL" id="JH651379">
    <property type="protein sequence ID" value="EIJ38178.1"/>
    <property type="molecule type" value="Genomic_DNA"/>
</dbReference>
<keyword evidence="2" id="KW-1185">Reference proteome</keyword>
<dbReference type="RefSeq" id="WP_008611315.1">
    <property type="nucleotide sequence ID" value="NZ_JH651379.1"/>
</dbReference>
<gene>
    <name evidence="1" type="ORF">JoomaDRAFT_1159</name>
</gene>
<dbReference type="HOGENOM" id="CLU_1480156_0_0_10"/>
<sequence length="182" mass="21232">MKTLFLKLIIFLLAIIWISSCDQTRFRNKGNQLFGENPYLATTNYTSKEVPEGYAEIQIDSALANNFVVNTKYHTTDDKILKVEKNKLGEIHKTVYKEFHSDLSVYYKNNLVLKKRVEKDTFNIKDNPMLEAAFMQSFKLNEIASTTNEVVFSVTFYNPSAENYIDYEFVVDKIGDYYIRKV</sequence>
<dbReference type="AlphaFoldDB" id="I3C3I5"/>
<reference evidence="1 2" key="1">
    <citation type="submission" date="2012-02" db="EMBL/GenBank/DDBJ databases">
        <title>Improved High-Quality Draft genome of Joostella marina DSM 19592.</title>
        <authorList>
            <consortium name="US DOE Joint Genome Institute (JGI-PGF)"/>
            <person name="Lucas S."/>
            <person name="Copeland A."/>
            <person name="Lapidus A."/>
            <person name="Bruce D."/>
            <person name="Goodwin L."/>
            <person name="Pitluck S."/>
            <person name="Peters L."/>
            <person name="Chertkov O."/>
            <person name="Ovchinnikova G."/>
            <person name="Kyrpides N."/>
            <person name="Mavromatis K."/>
            <person name="Detter J.C."/>
            <person name="Han C."/>
            <person name="Land M."/>
            <person name="Hauser L."/>
            <person name="Markowitz V."/>
            <person name="Cheng J.-F."/>
            <person name="Hugenholtz P."/>
            <person name="Woyke T."/>
            <person name="Wu D."/>
            <person name="Tindall B."/>
            <person name="Brambilla E."/>
            <person name="Klenk H.-P."/>
            <person name="Eisen J.A."/>
        </authorList>
    </citation>
    <scope>NUCLEOTIDE SEQUENCE [LARGE SCALE GENOMIC DNA]</scope>
    <source>
        <strain evidence="1 2">DSM 19592</strain>
    </source>
</reference>
<organism evidence="1 2">
    <name type="scientific">Galbibacter orientalis DSM 19592</name>
    <dbReference type="NCBI Taxonomy" id="926559"/>
    <lineage>
        <taxon>Bacteria</taxon>
        <taxon>Pseudomonadati</taxon>
        <taxon>Bacteroidota</taxon>
        <taxon>Flavobacteriia</taxon>
        <taxon>Flavobacteriales</taxon>
        <taxon>Flavobacteriaceae</taxon>
        <taxon>Galbibacter</taxon>
    </lineage>
</organism>
<dbReference type="Proteomes" id="UP000004690">
    <property type="component" value="Unassembled WGS sequence"/>
</dbReference>
<evidence type="ECO:0008006" key="3">
    <source>
        <dbReference type="Google" id="ProtNLM"/>
    </source>
</evidence>
<dbReference type="Gene3D" id="2.40.128.510">
    <property type="entry name" value="Protein of unknown function DUF4738"/>
    <property type="match status" value="1"/>
</dbReference>